<proteinExistence type="predicted"/>
<reference evidence="1 2" key="2">
    <citation type="journal article" date="2022" name="Mol. Ecol. Resour.">
        <title>The genomes of chicory, endive, great burdock and yacon provide insights into Asteraceae paleo-polyploidization history and plant inulin production.</title>
        <authorList>
            <person name="Fan W."/>
            <person name="Wang S."/>
            <person name="Wang H."/>
            <person name="Wang A."/>
            <person name="Jiang F."/>
            <person name="Liu H."/>
            <person name="Zhao H."/>
            <person name="Xu D."/>
            <person name="Zhang Y."/>
        </authorList>
    </citation>
    <scope>NUCLEOTIDE SEQUENCE [LARGE SCALE GENOMIC DNA]</scope>
    <source>
        <strain evidence="2">cv. Niubang</strain>
    </source>
</reference>
<name>A0ACB8ZJB5_ARCLA</name>
<keyword evidence="2" id="KW-1185">Reference proteome</keyword>
<sequence length="505" mass="57591">MMDSEVVPSSLFRIAPILDLANEVEPINPWVAYLCRFYAFEKADILDPTSSGHGVHKFKTTLRNHLEREAETTLVARGRKSDAREMQSFYRHYYKKHFQGLQRADALVDHAHLTKVYQTACVLFNIFEVLKAVSVAVSLEVDEEILEAHLEIVEKIEMYAPYDALQLEPDSSDQAMLSDPEVKQLDHLKIPLYAIKICTQDFDERNFIGKGGYGRVYKGVLSWANYENQLVAVKRLDVTGFQGNKEFYTEVMMLSQYRHENIITLIGFCDDSKEMILVYEYASQGSLDTYLSDATKLGRLSWPQLLEICVGVASALDYLHNHTATSHRIIHRDIKSANILLDENWHPKLSDFGLSRIGLANQQNTFVITNLAGTHGYCDPQYERTGILTKESDVYSFGVVLFEVLCGRLACVFNYHDERRFLHHLAPTCYKNGELDKIVDPSIKEHIKPRTLSKFSSIAYQCLKETREERPTIAEVVLQLKQAKEIQLEAPDIVIGTSSEHSHCA</sequence>
<organism evidence="1 2">
    <name type="scientific">Arctium lappa</name>
    <name type="common">Greater burdock</name>
    <name type="synonym">Lappa major</name>
    <dbReference type="NCBI Taxonomy" id="4217"/>
    <lineage>
        <taxon>Eukaryota</taxon>
        <taxon>Viridiplantae</taxon>
        <taxon>Streptophyta</taxon>
        <taxon>Embryophyta</taxon>
        <taxon>Tracheophyta</taxon>
        <taxon>Spermatophyta</taxon>
        <taxon>Magnoliopsida</taxon>
        <taxon>eudicotyledons</taxon>
        <taxon>Gunneridae</taxon>
        <taxon>Pentapetalae</taxon>
        <taxon>asterids</taxon>
        <taxon>campanulids</taxon>
        <taxon>Asterales</taxon>
        <taxon>Asteraceae</taxon>
        <taxon>Carduoideae</taxon>
        <taxon>Cardueae</taxon>
        <taxon>Arctiinae</taxon>
        <taxon>Arctium</taxon>
    </lineage>
</organism>
<dbReference type="EMBL" id="CM042056">
    <property type="protein sequence ID" value="KAI3697353.1"/>
    <property type="molecule type" value="Genomic_DNA"/>
</dbReference>
<evidence type="ECO:0000313" key="1">
    <source>
        <dbReference type="EMBL" id="KAI3697353.1"/>
    </source>
</evidence>
<evidence type="ECO:0000313" key="2">
    <source>
        <dbReference type="Proteomes" id="UP001055879"/>
    </source>
</evidence>
<accession>A0ACB8ZJB5</accession>
<comment type="caution">
    <text evidence="1">The sequence shown here is derived from an EMBL/GenBank/DDBJ whole genome shotgun (WGS) entry which is preliminary data.</text>
</comment>
<dbReference type="Proteomes" id="UP001055879">
    <property type="component" value="Linkage Group LG10"/>
</dbReference>
<protein>
    <submittedName>
        <fullName evidence="1">Uncharacterized protein</fullName>
    </submittedName>
</protein>
<reference evidence="2" key="1">
    <citation type="journal article" date="2022" name="Mol. Ecol. Resour.">
        <title>The genomes of chicory, endive, great burdock and yacon provide insights into Asteraceae palaeo-polyploidization history and plant inulin production.</title>
        <authorList>
            <person name="Fan W."/>
            <person name="Wang S."/>
            <person name="Wang H."/>
            <person name="Wang A."/>
            <person name="Jiang F."/>
            <person name="Liu H."/>
            <person name="Zhao H."/>
            <person name="Xu D."/>
            <person name="Zhang Y."/>
        </authorList>
    </citation>
    <scope>NUCLEOTIDE SEQUENCE [LARGE SCALE GENOMIC DNA]</scope>
    <source>
        <strain evidence="2">cv. Niubang</strain>
    </source>
</reference>
<gene>
    <name evidence="1" type="ORF">L6452_30313</name>
</gene>